<dbReference type="PATRIC" id="fig|1299334.3.peg.2119"/>
<proteinExistence type="predicted"/>
<gene>
    <name evidence="1" type="ORF">I553_7957</name>
</gene>
<protein>
    <submittedName>
        <fullName evidence="1">Uncharacterized protein</fullName>
    </submittedName>
</protein>
<dbReference type="EMBL" id="JAOB01000026">
    <property type="protein sequence ID" value="EUA65812.1"/>
    <property type="molecule type" value="Genomic_DNA"/>
</dbReference>
<accession>X8DB44</accession>
<comment type="caution">
    <text evidence="1">The sequence shown here is derived from an EMBL/GenBank/DDBJ whole genome shotgun (WGS) entry which is preliminary data.</text>
</comment>
<evidence type="ECO:0000313" key="1">
    <source>
        <dbReference type="EMBL" id="EUA65812.1"/>
    </source>
</evidence>
<dbReference type="AlphaFoldDB" id="X8DB44"/>
<reference evidence="1" key="1">
    <citation type="submission" date="2014-01" db="EMBL/GenBank/DDBJ databases">
        <authorList>
            <person name="Brown-Elliot B."/>
            <person name="Wallace R."/>
            <person name="Lenaerts A."/>
            <person name="Ordway D."/>
            <person name="DeGroote M.A."/>
            <person name="Parker T."/>
            <person name="Sizemore C."/>
            <person name="Tallon L.J."/>
            <person name="Sadzewicz L.K."/>
            <person name="Sengamalay N."/>
            <person name="Fraser C.M."/>
            <person name="Hine E."/>
            <person name="Shefchek K.A."/>
            <person name="Das S.P."/>
            <person name="Tettelin H."/>
        </authorList>
    </citation>
    <scope>NUCLEOTIDE SEQUENCE [LARGE SCALE GENOMIC DNA]</scope>
    <source>
        <strain evidence="1">4042</strain>
    </source>
</reference>
<name>X8DB44_MYCXE</name>
<organism evidence="1">
    <name type="scientific">Mycobacterium xenopi 4042</name>
    <dbReference type="NCBI Taxonomy" id="1299334"/>
    <lineage>
        <taxon>Bacteria</taxon>
        <taxon>Bacillati</taxon>
        <taxon>Actinomycetota</taxon>
        <taxon>Actinomycetes</taxon>
        <taxon>Mycobacteriales</taxon>
        <taxon>Mycobacteriaceae</taxon>
        <taxon>Mycobacterium</taxon>
    </lineage>
</organism>
<sequence length="57" mass="6155">MAVVPRRRVAGCGRGDPHAASHTVELNAGIVDTDSGAQLYADWMWHRRPSIAPRSTG</sequence>